<accession>A0A8J3IEG0</accession>
<name>A0A8J3IEG0_9CHLR</name>
<organism evidence="2 3">
    <name type="scientific">Reticulibacter mediterranei</name>
    <dbReference type="NCBI Taxonomy" id="2778369"/>
    <lineage>
        <taxon>Bacteria</taxon>
        <taxon>Bacillati</taxon>
        <taxon>Chloroflexota</taxon>
        <taxon>Ktedonobacteria</taxon>
        <taxon>Ktedonobacterales</taxon>
        <taxon>Reticulibacteraceae</taxon>
        <taxon>Reticulibacter</taxon>
    </lineage>
</organism>
<dbReference type="EMBL" id="BNJK01000001">
    <property type="protein sequence ID" value="GHO93854.1"/>
    <property type="molecule type" value="Genomic_DNA"/>
</dbReference>
<proteinExistence type="predicted"/>
<gene>
    <name evidence="2" type="ORF">KSF_039020</name>
</gene>
<feature type="transmembrane region" description="Helical" evidence="1">
    <location>
        <begin position="54"/>
        <end position="76"/>
    </location>
</feature>
<evidence type="ECO:0000313" key="3">
    <source>
        <dbReference type="Proteomes" id="UP000597444"/>
    </source>
</evidence>
<sequence>MILAAGAVPSAEIACRKGACVYVCGNAAGPQPCHTLLMRAKAVLMADMVLQLNMGWLVFECLFVWGMVLWLCFRLLKRVRGGQ</sequence>
<reference evidence="2" key="1">
    <citation type="submission" date="2020-10" db="EMBL/GenBank/DDBJ databases">
        <title>Taxonomic study of unclassified bacteria belonging to the class Ktedonobacteria.</title>
        <authorList>
            <person name="Yabe S."/>
            <person name="Wang C.M."/>
            <person name="Zheng Y."/>
            <person name="Sakai Y."/>
            <person name="Cavaletti L."/>
            <person name="Monciardini P."/>
            <person name="Donadio S."/>
        </authorList>
    </citation>
    <scope>NUCLEOTIDE SEQUENCE</scope>
    <source>
        <strain evidence="2">ID150040</strain>
    </source>
</reference>
<keyword evidence="1" id="KW-0812">Transmembrane</keyword>
<keyword evidence="3" id="KW-1185">Reference proteome</keyword>
<keyword evidence="1" id="KW-0472">Membrane</keyword>
<comment type="caution">
    <text evidence="2">The sequence shown here is derived from an EMBL/GenBank/DDBJ whole genome shotgun (WGS) entry which is preliminary data.</text>
</comment>
<keyword evidence="1" id="KW-1133">Transmembrane helix</keyword>
<dbReference type="Proteomes" id="UP000597444">
    <property type="component" value="Unassembled WGS sequence"/>
</dbReference>
<protein>
    <submittedName>
        <fullName evidence="2">Uncharacterized protein</fullName>
    </submittedName>
</protein>
<dbReference type="AlphaFoldDB" id="A0A8J3IEG0"/>
<evidence type="ECO:0000313" key="2">
    <source>
        <dbReference type="EMBL" id="GHO93854.1"/>
    </source>
</evidence>
<evidence type="ECO:0000256" key="1">
    <source>
        <dbReference type="SAM" id="Phobius"/>
    </source>
</evidence>